<evidence type="ECO:0000313" key="2">
    <source>
        <dbReference type="EMBL" id="GAI64028.1"/>
    </source>
</evidence>
<feature type="domain" description="C2H2-type" evidence="1">
    <location>
        <begin position="7"/>
        <end position="30"/>
    </location>
</feature>
<sequence length="41" mass="4506">MIMGSEVNCDICGKSFSNLRRAMLHMASVHPVDVGFRLGII</sequence>
<dbReference type="EMBL" id="BARW01003157">
    <property type="protein sequence ID" value="GAI64028.1"/>
    <property type="molecule type" value="Genomic_DNA"/>
</dbReference>
<reference evidence="2" key="1">
    <citation type="journal article" date="2014" name="Front. Microbiol.">
        <title>High frequency of phylogenetically diverse reductive dehalogenase-homologous genes in deep subseafloor sedimentary metagenomes.</title>
        <authorList>
            <person name="Kawai M."/>
            <person name="Futagami T."/>
            <person name="Toyoda A."/>
            <person name="Takaki Y."/>
            <person name="Nishi S."/>
            <person name="Hori S."/>
            <person name="Arai W."/>
            <person name="Tsubouchi T."/>
            <person name="Morono Y."/>
            <person name="Uchiyama I."/>
            <person name="Ito T."/>
            <person name="Fujiyama A."/>
            <person name="Inagaki F."/>
            <person name="Takami H."/>
        </authorList>
    </citation>
    <scope>NUCLEOTIDE SEQUENCE</scope>
    <source>
        <strain evidence="2">Expedition CK06-06</strain>
    </source>
</reference>
<dbReference type="InterPro" id="IPR013087">
    <property type="entry name" value="Znf_C2H2_type"/>
</dbReference>
<comment type="caution">
    <text evidence="2">The sequence shown here is derived from an EMBL/GenBank/DDBJ whole genome shotgun (WGS) entry which is preliminary data.</text>
</comment>
<accession>X1Q742</accession>
<feature type="non-terminal residue" evidence="2">
    <location>
        <position position="41"/>
    </location>
</feature>
<proteinExistence type="predicted"/>
<evidence type="ECO:0000259" key="1">
    <source>
        <dbReference type="PROSITE" id="PS50157"/>
    </source>
</evidence>
<name>X1Q742_9ZZZZ</name>
<dbReference type="PROSITE" id="PS00028">
    <property type="entry name" value="ZINC_FINGER_C2H2_1"/>
    <property type="match status" value="1"/>
</dbReference>
<protein>
    <recommendedName>
        <fullName evidence="1">C2H2-type domain-containing protein</fullName>
    </recommendedName>
</protein>
<dbReference type="PROSITE" id="PS50157">
    <property type="entry name" value="ZINC_FINGER_C2H2_2"/>
    <property type="match status" value="1"/>
</dbReference>
<dbReference type="AlphaFoldDB" id="X1Q742"/>
<gene>
    <name evidence="2" type="ORF">S12H4_08237</name>
</gene>
<organism evidence="2">
    <name type="scientific">marine sediment metagenome</name>
    <dbReference type="NCBI Taxonomy" id="412755"/>
    <lineage>
        <taxon>unclassified sequences</taxon>
        <taxon>metagenomes</taxon>
        <taxon>ecological metagenomes</taxon>
    </lineage>
</organism>